<feature type="region of interest" description="Disordered" evidence="1">
    <location>
        <begin position="1"/>
        <end position="62"/>
    </location>
</feature>
<evidence type="ECO:0000256" key="1">
    <source>
        <dbReference type="SAM" id="MobiDB-lite"/>
    </source>
</evidence>
<protein>
    <submittedName>
        <fullName evidence="2">Uncharacterized protein</fullName>
    </submittedName>
</protein>
<reference evidence="2" key="1">
    <citation type="submission" date="2016-02" db="EMBL/GenBank/DDBJ databases">
        <title>WGS assembly of Manihot esculenta.</title>
        <authorList>
            <person name="Bredeson J.V."/>
            <person name="Prochnik S.E."/>
            <person name="Lyons J.B."/>
            <person name="Schmutz J."/>
            <person name="Grimwood J."/>
            <person name="Vrebalov J."/>
            <person name="Bart R.S."/>
            <person name="Amuge T."/>
            <person name="Ferguson M.E."/>
            <person name="Green R."/>
            <person name="Putnam N."/>
            <person name="Stites J."/>
            <person name="Rounsley S."/>
            <person name="Rokhsar D.S."/>
        </authorList>
    </citation>
    <scope>NUCLEOTIDE SEQUENCE [LARGE SCALE GENOMIC DNA]</scope>
    <source>
        <tissue evidence="2">Leaf</tissue>
    </source>
</reference>
<feature type="compositionally biased region" description="Pro residues" evidence="1">
    <location>
        <begin position="1"/>
        <end position="28"/>
    </location>
</feature>
<feature type="compositionally biased region" description="Polar residues" evidence="1">
    <location>
        <begin position="31"/>
        <end position="45"/>
    </location>
</feature>
<evidence type="ECO:0000313" key="2">
    <source>
        <dbReference type="EMBL" id="OAY41463.1"/>
    </source>
</evidence>
<gene>
    <name evidence="2" type="ORF">MANES_09G103900</name>
</gene>
<proteinExistence type="predicted"/>
<accession>A0A2C9V9J7</accession>
<organism evidence="2">
    <name type="scientific">Manihot esculenta</name>
    <name type="common">Cassava</name>
    <name type="synonym">Jatropha manihot</name>
    <dbReference type="NCBI Taxonomy" id="3983"/>
    <lineage>
        <taxon>Eukaryota</taxon>
        <taxon>Viridiplantae</taxon>
        <taxon>Streptophyta</taxon>
        <taxon>Embryophyta</taxon>
        <taxon>Tracheophyta</taxon>
        <taxon>Spermatophyta</taxon>
        <taxon>Magnoliopsida</taxon>
        <taxon>eudicotyledons</taxon>
        <taxon>Gunneridae</taxon>
        <taxon>Pentapetalae</taxon>
        <taxon>rosids</taxon>
        <taxon>fabids</taxon>
        <taxon>Malpighiales</taxon>
        <taxon>Euphorbiaceae</taxon>
        <taxon>Crotonoideae</taxon>
        <taxon>Manihoteae</taxon>
        <taxon>Manihot</taxon>
    </lineage>
</organism>
<name>A0A2C9V9J7_MANES</name>
<dbReference type="EMBL" id="CM004395">
    <property type="protein sequence ID" value="OAY41463.1"/>
    <property type="molecule type" value="Genomic_DNA"/>
</dbReference>
<dbReference type="AlphaFoldDB" id="A0A2C9V9J7"/>
<sequence length="62" mass="6692">MPSPEPSPDPLLPNPAPQPPPSVHPFLPPRRSSSNLPILSLQISRFSPPRTPILPISPPGHH</sequence>
<feature type="compositionally biased region" description="Pro residues" evidence="1">
    <location>
        <begin position="49"/>
        <end position="62"/>
    </location>
</feature>